<feature type="signal peptide" evidence="1">
    <location>
        <begin position="1"/>
        <end position="31"/>
    </location>
</feature>
<keyword evidence="3" id="KW-1185">Reference proteome</keyword>
<reference evidence="3" key="1">
    <citation type="submission" date="2016-10" db="EMBL/GenBank/DDBJ databases">
        <authorList>
            <person name="Varghese N."/>
            <person name="Submissions S."/>
        </authorList>
    </citation>
    <scope>NUCLEOTIDE SEQUENCE [LARGE SCALE GENOMIC DNA]</scope>
    <source>
        <strain evidence="3">DSM 26348</strain>
    </source>
</reference>
<accession>A0A1I3EPF6</accession>
<dbReference type="RefSeq" id="WP_092048748.1">
    <property type="nucleotide sequence ID" value="NZ_FOQD01000004.1"/>
</dbReference>
<evidence type="ECO:0008006" key="4">
    <source>
        <dbReference type="Google" id="ProtNLM"/>
    </source>
</evidence>
<dbReference type="AlphaFoldDB" id="A0A1I3EPF6"/>
<evidence type="ECO:0000313" key="2">
    <source>
        <dbReference type="EMBL" id="SFI00710.1"/>
    </source>
</evidence>
<gene>
    <name evidence="2" type="ORF">SAMN05421753_104311</name>
</gene>
<keyword evidence="1" id="KW-0732">Signal</keyword>
<organism evidence="2 3">
    <name type="scientific">Planctomicrobium piriforme</name>
    <dbReference type="NCBI Taxonomy" id="1576369"/>
    <lineage>
        <taxon>Bacteria</taxon>
        <taxon>Pseudomonadati</taxon>
        <taxon>Planctomycetota</taxon>
        <taxon>Planctomycetia</taxon>
        <taxon>Planctomycetales</taxon>
        <taxon>Planctomycetaceae</taxon>
        <taxon>Planctomicrobium</taxon>
    </lineage>
</organism>
<evidence type="ECO:0000313" key="3">
    <source>
        <dbReference type="Proteomes" id="UP000199518"/>
    </source>
</evidence>
<dbReference type="OrthoDB" id="207889at2"/>
<dbReference type="EMBL" id="FOQD01000004">
    <property type="protein sequence ID" value="SFI00710.1"/>
    <property type="molecule type" value="Genomic_DNA"/>
</dbReference>
<dbReference type="Proteomes" id="UP000199518">
    <property type="component" value="Unassembled WGS sequence"/>
</dbReference>
<sequence>MVNLGKSLPNFGRLLAMAGVLGFCLTSQGFAQNEPDPDVPLLQPIAMVNFASAERSLTDIGNMFEVSGRPDMMEMIQGVLGDKVGNLKGLDRTRPLGFMVFLEHDLPPRPRTMIYLPVENEDDLIATLRLGPVGITKTGDHTYEIENPGEKKKAPLLVENGYAYLLPNGDSFLEEQKIPNPADVAQRLTARYDVAVSVNLRGIPPLIKTVFANFFSQQTAAQMQQRDHESDASYQARKARGLSSLQWIEQLIRDGEEVTLGLDSTEDGRRAVLELNIDAVPESEFAKYLTGIAGAPTYFAPLLGEEHPLQISASWIVDQREKDALKGYVEAMRLGLRSQIPETAGPTVDRLTETLQATVEQGHIDGILQFLPQREQEFVLIGGLRVVGGETLGTSLRDVAAALAETNEEFEVDLDTHQFQNATLSRLHGTKANPGLARIYGGQPDLYFGVGGNVLWLGLGCGGTLPAIDAAIAATSKQAPAEINSSAPFSLVLRAVPWLNLPAQGGNRAAARRELMQTALQPEKDALKVEIRPTDTGGRVTFRFDEGFVRLLGLTLAQAYDRSQL</sequence>
<feature type="chain" id="PRO_5011727568" description="DUF3352 domain-containing protein" evidence="1">
    <location>
        <begin position="32"/>
        <end position="565"/>
    </location>
</feature>
<evidence type="ECO:0000256" key="1">
    <source>
        <dbReference type="SAM" id="SignalP"/>
    </source>
</evidence>
<proteinExistence type="predicted"/>
<name>A0A1I3EPF6_9PLAN</name>
<protein>
    <recommendedName>
        <fullName evidence="4">DUF3352 domain-containing protein</fullName>
    </recommendedName>
</protein>